<dbReference type="EC" id="3.4.11.1" evidence="8"/>
<evidence type="ECO:0000259" key="9">
    <source>
        <dbReference type="PROSITE" id="PS00631"/>
    </source>
</evidence>
<accession>A0A1C0AS88</accession>
<dbReference type="PROSITE" id="PS00631">
    <property type="entry name" value="CYTOSOL_AP"/>
    <property type="match status" value="1"/>
</dbReference>
<feature type="binding site" evidence="8">
    <location>
        <position position="353"/>
    </location>
    <ligand>
        <name>Mn(2+)</name>
        <dbReference type="ChEBI" id="CHEBI:29035"/>
        <label>1</label>
    </ligand>
</feature>
<name>A0A1C0AS88_9ACTN</name>
<feature type="binding site" evidence="8">
    <location>
        <position position="351"/>
    </location>
    <ligand>
        <name>Mn(2+)</name>
        <dbReference type="ChEBI" id="CHEBI:29035"/>
        <label>1</label>
    </ligand>
</feature>
<reference evidence="11" key="1">
    <citation type="submission" date="2016-07" db="EMBL/GenBank/DDBJ databases">
        <authorList>
            <person name="Florea S."/>
            <person name="Webb J.S."/>
            <person name="Jaromczyk J."/>
            <person name="Schardl C.L."/>
        </authorList>
    </citation>
    <scope>NUCLEOTIDE SEQUENCE [LARGE SCALE GENOMIC DNA]</scope>
    <source>
        <strain evidence="11">IPBSL-7</strain>
    </source>
</reference>
<evidence type="ECO:0000313" key="11">
    <source>
        <dbReference type="Proteomes" id="UP000093501"/>
    </source>
</evidence>
<feature type="active site" evidence="8">
    <location>
        <position position="355"/>
    </location>
</feature>
<evidence type="ECO:0000256" key="5">
    <source>
        <dbReference type="ARBA" id="ARBA00022670"/>
    </source>
</evidence>
<evidence type="ECO:0000256" key="8">
    <source>
        <dbReference type="HAMAP-Rule" id="MF_00181"/>
    </source>
</evidence>
<keyword evidence="8" id="KW-0479">Metal-binding</keyword>
<keyword evidence="8" id="KW-0464">Manganese</keyword>
<dbReference type="SUPFAM" id="SSF52949">
    <property type="entry name" value="Macro domain-like"/>
    <property type="match status" value="1"/>
</dbReference>
<dbReference type="Gene3D" id="3.40.220.10">
    <property type="entry name" value="Leucine Aminopeptidase, subunit E, domain 1"/>
    <property type="match status" value="1"/>
</dbReference>
<comment type="function">
    <text evidence="7 8">Presumably involved in the processing and regular turnover of intracellular proteins. Catalyzes the removal of unsubstituted N-terminal amino acids from various peptides.</text>
</comment>
<evidence type="ECO:0000256" key="2">
    <source>
        <dbReference type="ARBA" id="ARBA00000967"/>
    </source>
</evidence>
<organism evidence="10 11">
    <name type="scientific">Tessaracoccus lapidicaptus</name>
    <dbReference type="NCBI Taxonomy" id="1427523"/>
    <lineage>
        <taxon>Bacteria</taxon>
        <taxon>Bacillati</taxon>
        <taxon>Actinomycetota</taxon>
        <taxon>Actinomycetes</taxon>
        <taxon>Propionibacteriales</taxon>
        <taxon>Propionibacteriaceae</taxon>
        <taxon>Tessaracoccus</taxon>
    </lineage>
</organism>
<comment type="cofactor">
    <cofactor evidence="8">
        <name>Mn(2+)</name>
        <dbReference type="ChEBI" id="CHEBI:29035"/>
    </cofactor>
    <text evidence="8">Binds 2 manganese ions per subunit.</text>
</comment>
<feature type="domain" description="Cytosol aminopeptidase" evidence="9">
    <location>
        <begin position="349"/>
        <end position="356"/>
    </location>
</feature>
<comment type="caution">
    <text evidence="10">The sequence shown here is derived from an EMBL/GenBank/DDBJ whole genome shotgun (WGS) entry which is preliminary data.</text>
</comment>
<dbReference type="HAMAP" id="MF_00181">
    <property type="entry name" value="Cytosol_peptidase_M17"/>
    <property type="match status" value="1"/>
</dbReference>
<dbReference type="GO" id="GO:0030145">
    <property type="term" value="F:manganese ion binding"/>
    <property type="evidence" value="ECO:0007669"/>
    <property type="project" value="UniProtKB-UniRule"/>
</dbReference>
<dbReference type="NCBIfam" id="NF002073">
    <property type="entry name" value="PRK00913.1-2"/>
    <property type="match status" value="1"/>
</dbReference>
<dbReference type="InterPro" id="IPR011356">
    <property type="entry name" value="Leucine_aapep/pepB"/>
</dbReference>
<evidence type="ECO:0000256" key="7">
    <source>
        <dbReference type="ARBA" id="ARBA00049972"/>
    </source>
</evidence>
<evidence type="ECO:0000256" key="1">
    <source>
        <dbReference type="ARBA" id="ARBA00000135"/>
    </source>
</evidence>
<dbReference type="EMBL" id="MBQD01000001">
    <property type="protein sequence ID" value="OCL37191.1"/>
    <property type="molecule type" value="Genomic_DNA"/>
</dbReference>
<comment type="similarity">
    <text evidence="3 8">Belongs to the peptidase M17 family.</text>
</comment>
<comment type="catalytic activity">
    <reaction evidence="2 8">
        <text>Release of an N-terminal amino acid, preferentially leucine, but not glutamic or aspartic acids.</text>
        <dbReference type="EC" id="3.4.11.10"/>
    </reaction>
</comment>
<dbReference type="PANTHER" id="PTHR11963:SF23">
    <property type="entry name" value="CYTOSOL AMINOPEPTIDASE"/>
    <property type="match status" value="1"/>
</dbReference>
<proteinExistence type="inferred from homology"/>
<evidence type="ECO:0000313" key="10">
    <source>
        <dbReference type="EMBL" id="OCL37191.1"/>
    </source>
</evidence>
<feature type="binding site" evidence="8">
    <location>
        <position position="274"/>
    </location>
    <ligand>
        <name>Mn(2+)</name>
        <dbReference type="ChEBI" id="CHEBI:29035"/>
        <label>1</label>
    </ligand>
</feature>
<sequence>MTDVTRINPTLTLSRSLPKSADVVVLGVVPLTGDGLAVVGATPDLEKAFTKAYGRGISDVAVAMAAQSKREELTHVPPVDGARLLLVGLGDADVTPEAVRIAVGSALRVVAALPGADGLEVAVSLEVTDPELLQAAGEGALLGAYRFETITATTPPTPVTAVTLVSATVGAAQKDAVARAKVVADAVCQARDWGNTPPNLLYPETFADAARGYVRDERIAVEILDEKALEKGGYGGILAVGGGSARKPRLVRLSYTPRGAEAHLALVGKGITFDSGGLDIKPAGQMAGMKFDMSGAAAVVAATRAIAALGLKVKVTAYAALAENLPSGSSYRSSDVLTMFDGQTVENYNTDAEGRLVMADAIARAGLDTPDLIVDVATLTGACMVALGLRTGGLLTNGEATSDLLLDAAEAAGEDFWELPLTDFTREQLKSTVADMRSGAGHRWGGALVAGAFLERFVPEGVAWAHLDVAGPAENPDAPYGYVPKGGTGVAVRTLVALAELLQG</sequence>
<evidence type="ECO:0000256" key="6">
    <source>
        <dbReference type="ARBA" id="ARBA00022801"/>
    </source>
</evidence>
<dbReference type="Pfam" id="PF00883">
    <property type="entry name" value="Peptidase_M17"/>
    <property type="match status" value="1"/>
</dbReference>
<gene>
    <name evidence="8" type="primary">pepA</name>
    <name evidence="10" type="ORF">BCR15_10815</name>
</gene>
<dbReference type="PANTHER" id="PTHR11963">
    <property type="entry name" value="LEUCINE AMINOPEPTIDASE-RELATED"/>
    <property type="match status" value="1"/>
</dbReference>
<dbReference type="Pfam" id="PF02789">
    <property type="entry name" value="Peptidase_M17_N"/>
    <property type="match status" value="1"/>
</dbReference>
<dbReference type="CDD" id="cd00433">
    <property type="entry name" value="Peptidase_M17"/>
    <property type="match status" value="1"/>
</dbReference>
<dbReference type="Proteomes" id="UP000093501">
    <property type="component" value="Unassembled WGS sequence"/>
</dbReference>
<evidence type="ECO:0000256" key="3">
    <source>
        <dbReference type="ARBA" id="ARBA00009528"/>
    </source>
</evidence>
<dbReference type="InterPro" id="IPR043472">
    <property type="entry name" value="Macro_dom-like"/>
</dbReference>
<keyword evidence="6 8" id="KW-0378">Hydrolase</keyword>
<feature type="binding site" evidence="8">
    <location>
        <position position="292"/>
    </location>
    <ligand>
        <name>Mn(2+)</name>
        <dbReference type="ChEBI" id="CHEBI:29035"/>
        <label>2</label>
    </ligand>
</feature>
<feature type="active site" evidence="8">
    <location>
        <position position="281"/>
    </location>
</feature>
<dbReference type="GO" id="GO:0070006">
    <property type="term" value="F:metalloaminopeptidase activity"/>
    <property type="evidence" value="ECO:0007669"/>
    <property type="project" value="InterPro"/>
</dbReference>
<comment type="catalytic activity">
    <reaction evidence="1 8">
        <text>Release of an N-terminal amino acid, Xaa-|-Yaa-, in which Xaa is preferably Leu, but may be other amino acids including Pro although not Arg or Lys, and Yaa may be Pro. Amino acid amides and methyl esters are also readily hydrolyzed, but rates on arylamides are exceedingly low.</text>
        <dbReference type="EC" id="3.4.11.1"/>
    </reaction>
</comment>
<dbReference type="GO" id="GO:0005737">
    <property type="term" value="C:cytoplasm"/>
    <property type="evidence" value="ECO:0007669"/>
    <property type="project" value="UniProtKB-SubCell"/>
</dbReference>
<dbReference type="Gene3D" id="3.40.630.10">
    <property type="entry name" value="Zn peptidases"/>
    <property type="match status" value="1"/>
</dbReference>
<dbReference type="InterPro" id="IPR000819">
    <property type="entry name" value="Peptidase_M17_C"/>
</dbReference>
<evidence type="ECO:0000256" key="4">
    <source>
        <dbReference type="ARBA" id="ARBA00022438"/>
    </source>
</evidence>
<feature type="binding site" evidence="8">
    <location>
        <position position="269"/>
    </location>
    <ligand>
        <name>Mn(2+)</name>
        <dbReference type="ChEBI" id="CHEBI:29035"/>
        <label>2</label>
    </ligand>
</feature>
<keyword evidence="8" id="KW-0963">Cytoplasm</keyword>
<keyword evidence="5 8" id="KW-0645">Protease</keyword>
<protein>
    <recommendedName>
        <fullName evidence="8">Probable cytosol aminopeptidase</fullName>
        <ecNumber evidence="8">3.4.11.1</ecNumber>
    </recommendedName>
    <alternativeName>
        <fullName evidence="8">Leucine aminopeptidase</fullName>
        <shortName evidence="8">LAP</shortName>
        <ecNumber evidence="8">3.4.11.10</ecNumber>
    </alternativeName>
    <alternativeName>
        <fullName evidence="8">Leucyl aminopeptidase</fullName>
    </alternativeName>
</protein>
<keyword evidence="11" id="KW-1185">Reference proteome</keyword>
<comment type="subcellular location">
    <subcellularLocation>
        <location evidence="8">Cytoplasm</location>
    </subcellularLocation>
</comment>
<dbReference type="GO" id="GO:0006508">
    <property type="term" value="P:proteolysis"/>
    <property type="evidence" value="ECO:0007669"/>
    <property type="project" value="UniProtKB-KW"/>
</dbReference>
<dbReference type="InterPro" id="IPR008283">
    <property type="entry name" value="Peptidase_M17_N"/>
</dbReference>
<keyword evidence="4 8" id="KW-0031">Aminopeptidase</keyword>
<dbReference type="EC" id="3.4.11.10" evidence="8"/>
<dbReference type="SUPFAM" id="SSF53187">
    <property type="entry name" value="Zn-dependent exopeptidases"/>
    <property type="match status" value="1"/>
</dbReference>
<dbReference type="InterPro" id="IPR023042">
    <property type="entry name" value="Peptidase_M17_leu_NH2_pept"/>
</dbReference>
<feature type="binding site" evidence="8">
    <location>
        <position position="353"/>
    </location>
    <ligand>
        <name>Mn(2+)</name>
        <dbReference type="ChEBI" id="CHEBI:29035"/>
        <label>2</label>
    </ligand>
</feature>
<dbReference type="AlphaFoldDB" id="A0A1C0AS88"/>
<dbReference type="PRINTS" id="PR00481">
    <property type="entry name" value="LAMNOPPTDASE"/>
</dbReference>
<feature type="binding site" evidence="8">
    <location>
        <position position="274"/>
    </location>
    <ligand>
        <name>Mn(2+)</name>
        <dbReference type="ChEBI" id="CHEBI:29035"/>
        <label>2</label>
    </ligand>
</feature>